<comment type="caution">
    <text evidence="4">The sequence shown here is derived from an EMBL/GenBank/DDBJ whole genome shotgun (WGS) entry which is preliminary data.</text>
</comment>
<protein>
    <recommendedName>
        <fullName evidence="3">Nudix hydrolase domain-containing protein</fullName>
    </recommendedName>
</protein>
<accession>A0A1F6NRX4</accession>
<name>A0A1F6NRX4_9BACT</name>
<sequence length="148" mass="16818">MSIVNVVCSNLVIKNKKILLVKEAKDIAKNRYSFPGGKLEFGESLIEGAVREVKEETGLNVKPIKLIGIYQRPSSSEDSNTTVFCFLSEIISGNIETSEQHPEVKFFSTEDIDNLEKQHLLRSRYMYLAIIDYLDNKSVDLDFLTILK</sequence>
<dbReference type="Pfam" id="PF00293">
    <property type="entry name" value="NUDIX"/>
    <property type="match status" value="1"/>
</dbReference>
<feature type="domain" description="Nudix hydrolase" evidence="3">
    <location>
        <begin position="1"/>
        <end position="134"/>
    </location>
</feature>
<dbReference type="InterPro" id="IPR020476">
    <property type="entry name" value="Nudix_hydrolase"/>
</dbReference>
<evidence type="ECO:0000256" key="1">
    <source>
        <dbReference type="ARBA" id="ARBA00022801"/>
    </source>
</evidence>
<dbReference type="InterPro" id="IPR020084">
    <property type="entry name" value="NUDIX_hydrolase_CS"/>
</dbReference>
<dbReference type="SUPFAM" id="SSF55811">
    <property type="entry name" value="Nudix"/>
    <property type="match status" value="1"/>
</dbReference>
<reference evidence="4 5" key="1">
    <citation type="journal article" date="2016" name="Nat. Commun.">
        <title>Thousands of microbial genomes shed light on interconnected biogeochemical processes in an aquifer system.</title>
        <authorList>
            <person name="Anantharaman K."/>
            <person name="Brown C.T."/>
            <person name="Hug L.A."/>
            <person name="Sharon I."/>
            <person name="Castelle C.J."/>
            <person name="Probst A.J."/>
            <person name="Thomas B.C."/>
            <person name="Singh A."/>
            <person name="Wilkins M.J."/>
            <person name="Karaoz U."/>
            <person name="Brodie E.L."/>
            <person name="Williams K.H."/>
            <person name="Hubbard S.S."/>
            <person name="Banfield J.F."/>
        </authorList>
    </citation>
    <scope>NUCLEOTIDE SEQUENCE [LARGE SCALE GENOMIC DNA]</scope>
</reference>
<dbReference type="PROSITE" id="PS51462">
    <property type="entry name" value="NUDIX"/>
    <property type="match status" value="1"/>
</dbReference>
<evidence type="ECO:0000256" key="2">
    <source>
        <dbReference type="RuleBase" id="RU003476"/>
    </source>
</evidence>
<dbReference type="InterPro" id="IPR000086">
    <property type="entry name" value="NUDIX_hydrolase_dom"/>
</dbReference>
<organism evidence="4 5">
    <name type="scientific">Candidatus Magasanikbacteria bacterium RIFOXYC12_FULL_33_11</name>
    <dbReference type="NCBI Taxonomy" id="1798701"/>
    <lineage>
        <taxon>Bacteria</taxon>
        <taxon>Candidatus Magasanikiibacteriota</taxon>
    </lineage>
</organism>
<dbReference type="CDD" id="cd02883">
    <property type="entry name" value="NUDIX_Hydrolase"/>
    <property type="match status" value="1"/>
</dbReference>
<keyword evidence="1 2" id="KW-0378">Hydrolase</keyword>
<dbReference type="AlphaFoldDB" id="A0A1F6NRX4"/>
<dbReference type="EMBL" id="MFQW01000005">
    <property type="protein sequence ID" value="OGH86691.1"/>
    <property type="molecule type" value="Genomic_DNA"/>
</dbReference>
<evidence type="ECO:0000313" key="4">
    <source>
        <dbReference type="EMBL" id="OGH86691.1"/>
    </source>
</evidence>
<dbReference type="Gene3D" id="3.90.79.10">
    <property type="entry name" value="Nucleoside Triphosphate Pyrophosphohydrolase"/>
    <property type="match status" value="1"/>
</dbReference>
<dbReference type="Proteomes" id="UP000178349">
    <property type="component" value="Unassembled WGS sequence"/>
</dbReference>
<evidence type="ECO:0000259" key="3">
    <source>
        <dbReference type="PROSITE" id="PS51462"/>
    </source>
</evidence>
<gene>
    <name evidence="4" type="ORF">A2493_01100</name>
</gene>
<dbReference type="PANTHER" id="PTHR43736">
    <property type="entry name" value="ADP-RIBOSE PYROPHOSPHATASE"/>
    <property type="match status" value="1"/>
</dbReference>
<dbReference type="PRINTS" id="PR00502">
    <property type="entry name" value="NUDIXFAMILY"/>
</dbReference>
<dbReference type="PROSITE" id="PS00893">
    <property type="entry name" value="NUDIX_BOX"/>
    <property type="match status" value="1"/>
</dbReference>
<dbReference type="InterPro" id="IPR015797">
    <property type="entry name" value="NUDIX_hydrolase-like_dom_sf"/>
</dbReference>
<evidence type="ECO:0000313" key="5">
    <source>
        <dbReference type="Proteomes" id="UP000178349"/>
    </source>
</evidence>
<proteinExistence type="inferred from homology"/>
<dbReference type="PANTHER" id="PTHR43736:SF1">
    <property type="entry name" value="DIHYDRONEOPTERIN TRIPHOSPHATE DIPHOSPHATASE"/>
    <property type="match status" value="1"/>
</dbReference>
<comment type="similarity">
    <text evidence="2">Belongs to the Nudix hydrolase family.</text>
</comment>
<dbReference type="GO" id="GO:0016787">
    <property type="term" value="F:hydrolase activity"/>
    <property type="evidence" value="ECO:0007669"/>
    <property type="project" value="UniProtKB-KW"/>
</dbReference>